<organism evidence="1 2">
    <name type="scientific">Fimbriiglobus ruber</name>
    <dbReference type="NCBI Taxonomy" id="1908690"/>
    <lineage>
        <taxon>Bacteria</taxon>
        <taxon>Pseudomonadati</taxon>
        <taxon>Planctomycetota</taxon>
        <taxon>Planctomycetia</taxon>
        <taxon>Gemmatales</taxon>
        <taxon>Gemmataceae</taxon>
        <taxon>Fimbriiglobus</taxon>
    </lineage>
</organism>
<evidence type="ECO:0000313" key="1">
    <source>
        <dbReference type="EMBL" id="OWK34178.1"/>
    </source>
</evidence>
<keyword evidence="2" id="KW-1185">Reference proteome</keyword>
<dbReference type="RefSeq" id="WP_143393999.1">
    <property type="nucleotide sequence ID" value="NZ_NIDE01000020.1"/>
</dbReference>
<comment type="caution">
    <text evidence="1">The sequence shown here is derived from an EMBL/GenBank/DDBJ whole genome shotgun (WGS) entry which is preliminary data.</text>
</comment>
<proteinExistence type="predicted"/>
<dbReference type="EMBL" id="NIDE01000020">
    <property type="protein sequence ID" value="OWK34178.1"/>
    <property type="molecule type" value="Genomic_DNA"/>
</dbReference>
<protein>
    <submittedName>
        <fullName evidence="1">Uncharacterized protein</fullName>
    </submittedName>
</protein>
<gene>
    <name evidence="1" type="ORF">FRUB_10149</name>
</gene>
<dbReference type="Proteomes" id="UP000214646">
    <property type="component" value="Unassembled WGS sequence"/>
</dbReference>
<dbReference type="OrthoDB" id="255477at2"/>
<dbReference type="AlphaFoldDB" id="A0A225D6N0"/>
<reference evidence="2" key="1">
    <citation type="submission" date="2017-06" db="EMBL/GenBank/DDBJ databases">
        <title>Genome analysis of Fimbriiglobus ruber SP5, the first member of the order Planctomycetales with confirmed chitinolytic capability.</title>
        <authorList>
            <person name="Ravin N.V."/>
            <person name="Rakitin A.L."/>
            <person name="Ivanova A.A."/>
            <person name="Beletsky A.V."/>
            <person name="Kulichevskaya I.S."/>
            <person name="Mardanov A.V."/>
            <person name="Dedysh S.N."/>
        </authorList>
    </citation>
    <scope>NUCLEOTIDE SEQUENCE [LARGE SCALE GENOMIC DNA]</scope>
    <source>
        <strain evidence="2">SP5</strain>
    </source>
</reference>
<accession>A0A225D6N0</accession>
<sequence length="477" mass="51277">MTDPLRDLLAAADRTDPLFSAADFVRWPNGAARQFEQLGLLAETSPSAYVACDSCGGDHVEQVIWLDTPTPRRAFIPCPADGRVRIDPERLRRWTVRRPKLAERVAAAAGAIGEVTERVPTHLWKLGTIRTGGRIWSSFLAVGLHHPTGVATVAMVPELGNSNALLFILSVSPPASIWSATAPRIVPLVDVLSLGSRGLNLDRETLESALTPSSEPLPAPSPIALPAGTTWDQVELIVDDHVLTVRVGMTERRVGFAAAGFEDGRKSNVPDQTWAILTLLARRGGILGTPDSITTKSGAFKRAMSQIRKRLNALVGLDDDPFHPVGRGSDYRTRFRIRAESGSVFPTPSGATWSDISIVEVAPGVITVSADDTSVGVEKTNAHSISSAQFEATVGASHRTVRYTVADLDAPIPARDALLDVLRGGGTVRRPGTDDGMLALGSFLSRFFLLDSPPLTFHLGKWTTEFEAYSSAEDGDR</sequence>
<name>A0A225D6N0_9BACT</name>
<evidence type="ECO:0000313" key="2">
    <source>
        <dbReference type="Proteomes" id="UP000214646"/>
    </source>
</evidence>